<dbReference type="InterPro" id="IPR000873">
    <property type="entry name" value="AMP-dep_synth/lig_dom"/>
</dbReference>
<feature type="domain" description="AMP-dependent synthetase/ligase" evidence="1">
    <location>
        <begin position="44"/>
        <end position="161"/>
    </location>
</feature>
<name>A0A0F8ZIW1_9ZZZZ</name>
<accession>A0A0F8ZIW1</accession>
<evidence type="ECO:0000259" key="1">
    <source>
        <dbReference type="Pfam" id="PF00501"/>
    </source>
</evidence>
<dbReference type="PANTHER" id="PTHR43767:SF1">
    <property type="entry name" value="NONRIBOSOMAL PEPTIDE SYNTHASE PES1 (EUROFUNG)-RELATED"/>
    <property type="match status" value="1"/>
</dbReference>
<evidence type="ECO:0000313" key="2">
    <source>
        <dbReference type="EMBL" id="KKK93753.1"/>
    </source>
</evidence>
<dbReference type="InterPro" id="IPR050237">
    <property type="entry name" value="ATP-dep_AMP-bd_enzyme"/>
</dbReference>
<dbReference type="AlphaFoldDB" id="A0A0F8ZIW1"/>
<gene>
    <name evidence="2" type="ORF">LCGC14_2689740</name>
</gene>
<proteinExistence type="predicted"/>
<comment type="caution">
    <text evidence="2">The sequence shown here is derived from an EMBL/GenBank/DDBJ whole genome shotgun (WGS) entry which is preliminary data.</text>
</comment>
<reference evidence="2" key="1">
    <citation type="journal article" date="2015" name="Nature">
        <title>Complex archaea that bridge the gap between prokaryotes and eukaryotes.</title>
        <authorList>
            <person name="Spang A."/>
            <person name="Saw J.H."/>
            <person name="Jorgensen S.L."/>
            <person name="Zaremba-Niedzwiedzka K."/>
            <person name="Martijn J."/>
            <person name="Lind A.E."/>
            <person name="van Eijk R."/>
            <person name="Schleper C."/>
            <person name="Guy L."/>
            <person name="Ettema T.J."/>
        </authorList>
    </citation>
    <scope>NUCLEOTIDE SEQUENCE</scope>
</reference>
<dbReference type="Pfam" id="PF00501">
    <property type="entry name" value="AMP-binding"/>
    <property type="match status" value="1"/>
</dbReference>
<organism evidence="2">
    <name type="scientific">marine sediment metagenome</name>
    <dbReference type="NCBI Taxonomy" id="412755"/>
    <lineage>
        <taxon>unclassified sequences</taxon>
        <taxon>metagenomes</taxon>
        <taxon>ecological metagenomes</taxon>
    </lineage>
</organism>
<dbReference type="EMBL" id="LAZR01047638">
    <property type="protein sequence ID" value="KKK93753.1"/>
    <property type="molecule type" value="Genomic_DNA"/>
</dbReference>
<protein>
    <recommendedName>
        <fullName evidence="1">AMP-dependent synthetase/ligase domain-containing protein</fullName>
    </recommendedName>
</protein>
<sequence length="258" mass="27736">MTPMQEIEDQVQILRGLQAESWPTGLSRDIVYRRGKVPLSQYVRAEAKARPDAPMIHYYGRTLSWKDVDTLSDQFASLLQSRGVGAGDRVALMMGNCPQFTICFWGIMKRGAVLVPVNPMFKEIELAYQLNDSGAETLVFQDDLAPLVANVLEDTSVRVTYATGAAEMAGQGGAVPRPDGMGLALPADGGDRLLAALDESGPFNGPDCSDVNAVAALNYTGAQPVCPRVACIPMATCSTQSHHIAAQPCRMQARTMSS</sequence>
<dbReference type="Gene3D" id="3.40.50.980">
    <property type="match status" value="1"/>
</dbReference>
<dbReference type="PANTHER" id="PTHR43767">
    <property type="entry name" value="LONG-CHAIN-FATTY-ACID--COA LIGASE"/>
    <property type="match status" value="1"/>
</dbReference>
<dbReference type="SUPFAM" id="SSF56801">
    <property type="entry name" value="Acetyl-CoA synthetase-like"/>
    <property type="match status" value="1"/>
</dbReference>